<feature type="transmembrane region" description="Helical" evidence="1">
    <location>
        <begin position="58"/>
        <end position="76"/>
    </location>
</feature>
<evidence type="ECO:0000313" key="2">
    <source>
        <dbReference type="EMBL" id="SNT47007.1"/>
    </source>
</evidence>
<accession>A0A239MW40</accession>
<keyword evidence="3" id="KW-1185">Reference proteome</keyword>
<keyword evidence="1" id="KW-0812">Transmembrane</keyword>
<name>A0A239MW40_9ACTN</name>
<keyword evidence="1" id="KW-0472">Membrane</keyword>
<gene>
    <name evidence="2" type="ORF">SAMN05216276_104728</name>
</gene>
<evidence type="ECO:0000256" key="1">
    <source>
        <dbReference type="SAM" id="Phobius"/>
    </source>
</evidence>
<proteinExistence type="predicted"/>
<dbReference type="AlphaFoldDB" id="A0A239MW40"/>
<protein>
    <submittedName>
        <fullName evidence="2">Uncharacterized protein</fullName>
    </submittedName>
</protein>
<dbReference type="EMBL" id="FZOD01000047">
    <property type="protein sequence ID" value="SNT47007.1"/>
    <property type="molecule type" value="Genomic_DNA"/>
</dbReference>
<sequence>MRHGIRRNRRLILRLIESATGPVARPGPLVLLWRWRYEVGLAIGAPGCWLLMDRQLGRTAAITTIAAVLLVAVLWPPARAELAARMWCVITPHRIREGMAQALIVTARGKLPIVLHTRPEVFGERLLIWCRAGTSPADLIDARDLLAAACWLAGDVRITRHPDRASLAIVDVIRYPDRADRPDRADEKRRSAVGGKET</sequence>
<dbReference type="Proteomes" id="UP000198282">
    <property type="component" value="Unassembled WGS sequence"/>
</dbReference>
<keyword evidence="1" id="KW-1133">Transmembrane helix</keyword>
<reference evidence="2 3" key="1">
    <citation type="submission" date="2017-06" db="EMBL/GenBank/DDBJ databases">
        <authorList>
            <person name="Kim H.J."/>
            <person name="Triplett B.A."/>
        </authorList>
    </citation>
    <scope>NUCLEOTIDE SEQUENCE [LARGE SCALE GENOMIC DNA]</scope>
    <source>
        <strain evidence="2 3">CGMCC 4.2132</strain>
    </source>
</reference>
<evidence type="ECO:0000313" key="3">
    <source>
        <dbReference type="Proteomes" id="UP000198282"/>
    </source>
</evidence>
<organism evidence="2 3">
    <name type="scientific">Streptosporangium subroseum</name>
    <dbReference type="NCBI Taxonomy" id="106412"/>
    <lineage>
        <taxon>Bacteria</taxon>
        <taxon>Bacillati</taxon>
        <taxon>Actinomycetota</taxon>
        <taxon>Actinomycetes</taxon>
        <taxon>Streptosporangiales</taxon>
        <taxon>Streptosporangiaceae</taxon>
        <taxon>Streptosporangium</taxon>
    </lineage>
</organism>